<evidence type="ECO:0000313" key="14">
    <source>
        <dbReference type="EMBL" id="CAH0368384.1"/>
    </source>
</evidence>
<dbReference type="UniPathway" id="UPA00378"/>
<comment type="function">
    <text evidence="10">Mannosyltransferase that operates in the biosynthetic pathway of dolichol-linked oligosaccharides, the glycan precursors employed in protein asparagine (N)-glycosylation. The assembly of dolichol-linked oligosaccharides begins on the cytosolic side of the endoplasmic reticulum membrane and finishes in its lumen. The sequential addition of sugars to dolichol pyrophosphate produces dolichol-linked oligosaccharides containing fourteen sugars, including two GlcNAcs, nine mannoses and three glucoses. Once assembled, the oligosaccharide is transferred from the lipid to nascent proteins by oligosaccharyltransferases. In the lumen of the endoplasmic reticulum, adds the eighth mannose residue in an alpha-1,6 linkage onto Man(7)GlcNAc(2)-PP-dolichol to produce Man(8)GlcNAc(2)-PP-dolichol.</text>
</comment>
<sequence length="525" mass="56327">MPLRNRRPAKAPPAATPQPSQLFSQAEQPSHQAGAWDLLFAGAAVAHCLACPFTKVEESFNTQAAHDALFVPDVDEWDHHTYPGTVPRTFLGALGIAFLYGVVATFLRPIARACPGTSAAVLRYVVGSRAPPPNAPRLAAQVGCRLVLAVVTAAAFARFSRAAGRAFGSTARRLLCVLAAVQFHGPFYASRFLPNSLALPLVLWAYGAALDGHRGTALGLLGAVVASIRCDVAAVALPLGVAWCFIERSCPLPKGALCTMLGVGLAVALSVVVDSKLWRRTVWPEGEVLLFNNPVEDRSAAWGTSPPLWYATSALPRALGFALPLSVVGALLEGECRPWFVSALASVVLLSFIPHKELRFVFPALPLLNLCAAVACERLWRSRVLRIAVLGVVAATAAATLIIFAPASRNNYPGGVALRLLHDDYGYALPGPARVHLDDLACTTGASRFGEELVHAGWIYDKRDGLLDFDEFDFRLAELPVEDDAFDVVATVEAFSGLKIDLKKFPFLHATTAPRLAILRHARLR</sequence>
<feature type="transmembrane region" description="Helical" evidence="12">
    <location>
        <begin position="387"/>
        <end position="407"/>
    </location>
</feature>
<feature type="region of interest" description="Disordered" evidence="13">
    <location>
        <begin position="1"/>
        <end position="27"/>
    </location>
</feature>
<comment type="caution">
    <text evidence="14">The sequence shown here is derived from an EMBL/GenBank/DDBJ whole genome shotgun (WGS) entry which is preliminary data.</text>
</comment>
<evidence type="ECO:0000256" key="2">
    <source>
        <dbReference type="ARBA" id="ARBA00004922"/>
    </source>
</evidence>
<feature type="transmembrane region" description="Helical" evidence="12">
    <location>
        <begin position="220"/>
        <end position="246"/>
    </location>
</feature>
<comment type="subcellular location">
    <subcellularLocation>
        <location evidence="1 12">Endoplasmic reticulum membrane</location>
        <topology evidence="1 12">Multi-pass membrane protein</topology>
    </subcellularLocation>
</comment>
<dbReference type="Pfam" id="PF03901">
    <property type="entry name" value="Glyco_transf_22"/>
    <property type="match status" value="1"/>
</dbReference>
<keyword evidence="4 12" id="KW-0328">Glycosyltransferase</keyword>
<evidence type="ECO:0000256" key="1">
    <source>
        <dbReference type="ARBA" id="ARBA00004477"/>
    </source>
</evidence>
<evidence type="ECO:0000256" key="12">
    <source>
        <dbReference type="RuleBase" id="RU363075"/>
    </source>
</evidence>
<feature type="transmembrane region" description="Helical" evidence="12">
    <location>
        <begin position="255"/>
        <end position="273"/>
    </location>
</feature>
<reference evidence="14" key="1">
    <citation type="submission" date="2021-11" db="EMBL/GenBank/DDBJ databases">
        <authorList>
            <consortium name="Genoscope - CEA"/>
            <person name="William W."/>
        </authorList>
    </citation>
    <scope>NUCLEOTIDE SEQUENCE</scope>
</reference>
<dbReference type="PANTHER" id="PTHR22760:SF1">
    <property type="entry name" value="DOL-P-MAN:MAN(7)GLCNAC(2)-PP-DOL ALPHA-1,6-MANNOSYLTRANSFERASE"/>
    <property type="match status" value="1"/>
</dbReference>
<dbReference type="GO" id="GO:0052917">
    <property type="term" value="F:dol-P-Man:Man(7)GlcNAc(2)-PP-Dol alpha-1,6-mannosyltransferase activity"/>
    <property type="evidence" value="ECO:0007669"/>
    <property type="project" value="UniProtKB-EC"/>
</dbReference>
<dbReference type="PANTHER" id="PTHR22760">
    <property type="entry name" value="GLYCOSYLTRANSFERASE"/>
    <property type="match status" value="1"/>
</dbReference>
<gene>
    <name evidence="14" type="ORF">PECAL_2P14470</name>
</gene>
<evidence type="ECO:0000256" key="8">
    <source>
        <dbReference type="ARBA" id="ARBA00022989"/>
    </source>
</evidence>
<keyword evidence="9 12" id="KW-0472">Membrane</keyword>
<evidence type="ECO:0000256" key="4">
    <source>
        <dbReference type="ARBA" id="ARBA00022676"/>
    </source>
</evidence>
<comment type="pathway">
    <text evidence="2">Protein modification; protein glycosylation.</text>
</comment>
<evidence type="ECO:0000313" key="15">
    <source>
        <dbReference type="Proteomes" id="UP000789595"/>
    </source>
</evidence>
<evidence type="ECO:0000256" key="10">
    <source>
        <dbReference type="ARBA" id="ARBA00044721"/>
    </source>
</evidence>
<accession>A0A8J2SI52</accession>
<keyword evidence="8 12" id="KW-1133">Transmembrane helix</keyword>
<dbReference type="InterPro" id="IPR005599">
    <property type="entry name" value="GPI_mannosylTrfase"/>
</dbReference>
<evidence type="ECO:0000256" key="6">
    <source>
        <dbReference type="ARBA" id="ARBA00022692"/>
    </source>
</evidence>
<dbReference type="GO" id="GO:0005789">
    <property type="term" value="C:endoplasmic reticulum membrane"/>
    <property type="evidence" value="ECO:0007669"/>
    <property type="project" value="UniProtKB-SubCell"/>
</dbReference>
<evidence type="ECO:0000256" key="7">
    <source>
        <dbReference type="ARBA" id="ARBA00022824"/>
    </source>
</evidence>
<organism evidence="14 15">
    <name type="scientific">Pelagomonas calceolata</name>
    <dbReference type="NCBI Taxonomy" id="35677"/>
    <lineage>
        <taxon>Eukaryota</taxon>
        <taxon>Sar</taxon>
        <taxon>Stramenopiles</taxon>
        <taxon>Ochrophyta</taxon>
        <taxon>Pelagophyceae</taxon>
        <taxon>Pelagomonadales</taxon>
        <taxon>Pelagomonadaceae</taxon>
        <taxon>Pelagomonas</taxon>
    </lineage>
</organism>
<comment type="similarity">
    <text evidence="3 12">Belongs to the glycosyltransferase 22 family.</text>
</comment>
<protein>
    <recommendedName>
        <fullName evidence="12">Mannosyltransferase</fullName>
        <ecNumber evidence="12">2.4.1.-</ecNumber>
    </recommendedName>
</protein>
<feature type="transmembrane region" description="Helical" evidence="12">
    <location>
        <begin position="138"/>
        <end position="159"/>
    </location>
</feature>
<dbReference type="AlphaFoldDB" id="A0A8J2SI52"/>
<evidence type="ECO:0000256" key="5">
    <source>
        <dbReference type="ARBA" id="ARBA00022679"/>
    </source>
</evidence>
<evidence type="ECO:0000256" key="11">
    <source>
        <dbReference type="ARBA" id="ARBA00048899"/>
    </source>
</evidence>
<dbReference type="OrthoDB" id="19039at2759"/>
<evidence type="ECO:0000256" key="13">
    <source>
        <dbReference type="SAM" id="MobiDB-lite"/>
    </source>
</evidence>
<comment type="catalytic activity">
    <reaction evidence="11">
        <text>an alpha-D-Man-(1-&gt;2)-alpha-D-Man-(1-&gt;2)-alpha-D-Man-(1-&gt;3)-[alpha-D-Man-(1-&gt;2)-alpha-D-Man-(1-&gt;3)-alpha-D-Man-(1-&gt;6)]-beta-D-Man-(1-&gt;4)-beta-D-GlcNAc-(1-&gt;4)-alpha-D-GlcNAc-diphospho-di-trans,poly-cis-dolichol + a di-trans,poly-cis-dolichyl beta-D-mannosyl phosphate = an alpha-D-Man-(1-&gt;2)-alpha-D-Man-(1-&gt;2)-alpha-D-Man-(1-&gt;3)-[alpha-D-Man-(1-&gt;2)-alpha-D-Man-(1-&gt;3)-[alpha-D-Man-(1-&gt;6)]-alpha-D-Man-(1-&gt;6)]-beta-D-Man-(1-&gt;4)-beta-D-GlcNAc-(1-&gt;4)-alpha-D-GlcNAc-diphospho-di-trans,poly-cis-dolichol + a di-trans,poly-cis-dolichyl phosphate + H(+)</text>
        <dbReference type="Rhea" id="RHEA:29535"/>
        <dbReference type="Rhea" id="RHEA-COMP:19498"/>
        <dbReference type="Rhea" id="RHEA-COMP:19501"/>
        <dbReference type="Rhea" id="RHEA-COMP:19518"/>
        <dbReference type="Rhea" id="RHEA-COMP:19519"/>
        <dbReference type="ChEBI" id="CHEBI:15378"/>
        <dbReference type="ChEBI" id="CHEBI:57683"/>
        <dbReference type="ChEBI" id="CHEBI:58211"/>
        <dbReference type="ChEBI" id="CHEBI:132517"/>
        <dbReference type="ChEBI" id="CHEBI:132519"/>
        <dbReference type="EC" id="2.4.1.260"/>
    </reaction>
    <physiologicalReaction direction="left-to-right" evidence="11">
        <dbReference type="Rhea" id="RHEA:29536"/>
    </physiologicalReaction>
</comment>
<keyword evidence="15" id="KW-1185">Reference proteome</keyword>
<feature type="transmembrane region" description="Helical" evidence="12">
    <location>
        <begin position="90"/>
        <end position="111"/>
    </location>
</feature>
<keyword evidence="6 12" id="KW-0812">Transmembrane</keyword>
<dbReference type="GO" id="GO:0006487">
    <property type="term" value="P:protein N-linked glycosylation"/>
    <property type="evidence" value="ECO:0007669"/>
    <property type="project" value="TreeGrafter"/>
</dbReference>
<proteinExistence type="inferred from homology"/>
<dbReference type="EMBL" id="CAKKNE010000002">
    <property type="protein sequence ID" value="CAH0368384.1"/>
    <property type="molecule type" value="Genomic_DNA"/>
</dbReference>
<evidence type="ECO:0000256" key="9">
    <source>
        <dbReference type="ARBA" id="ARBA00023136"/>
    </source>
</evidence>
<keyword evidence="7 12" id="KW-0256">Endoplasmic reticulum</keyword>
<dbReference type="Proteomes" id="UP000789595">
    <property type="component" value="Unassembled WGS sequence"/>
</dbReference>
<name>A0A8J2SI52_9STRA</name>
<keyword evidence="5" id="KW-0808">Transferase</keyword>
<evidence type="ECO:0000256" key="3">
    <source>
        <dbReference type="ARBA" id="ARBA00007063"/>
    </source>
</evidence>
<dbReference type="EC" id="2.4.1.-" evidence="12"/>